<dbReference type="PROSITE" id="PS01219">
    <property type="entry name" value="AMMONIUM_TRANSP"/>
    <property type="match status" value="1"/>
</dbReference>
<feature type="transmembrane region" description="Helical" evidence="8">
    <location>
        <begin position="306"/>
        <end position="325"/>
    </location>
</feature>
<keyword evidence="11" id="KW-1185">Reference proteome</keyword>
<dbReference type="InterPro" id="IPR018047">
    <property type="entry name" value="Ammonium_transpt_CS"/>
</dbReference>
<feature type="transmembrane region" description="Helical" evidence="8">
    <location>
        <begin position="219"/>
        <end position="244"/>
    </location>
</feature>
<feature type="transmembrane region" description="Helical" evidence="8">
    <location>
        <begin position="188"/>
        <end position="207"/>
    </location>
</feature>
<organism evidence="10 11">
    <name type="scientific">Geodia barretti</name>
    <name type="common">Barrett's horny sponge</name>
    <dbReference type="NCBI Taxonomy" id="519541"/>
    <lineage>
        <taxon>Eukaryota</taxon>
        <taxon>Metazoa</taxon>
        <taxon>Porifera</taxon>
        <taxon>Demospongiae</taxon>
        <taxon>Heteroscleromorpha</taxon>
        <taxon>Tetractinellida</taxon>
        <taxon>Astrophorina</taxon>
        <taxon>Geodiidae</taxon>
        <taxon>Geodia</taxon>
    </lineage>
</organism>
<comment type="subcellular location">
    <subcellularLocation>
        <location evidence="1">Membrane</location>
        <topology evidence="1">Multi-pass membrane protein</topology>
    </subcellularLocation>
</comment>
<comment type="caution">
    <text evidence="10">The sequence shown here is derived from an EMBL/GenBank/DDBJ whole genome shotgun (WGS) entry which is preliminary data.</text>
</comment>
<dbReference type="GO" id="GO:0097272">
    <property type="term" value="P:ammonium homeostasis"/>
    <property type="evidence" value="ECO:0007669"/>
    <property type="project" value="TreeGrafter"/>
</dbReference>
<dbReference type="PANTHER" id="PTHR11730:SF62">
    <property type="entry name" value="AMMONIUM TRANSPORTER SLL1017-RELATED"/>
    <property type="match status" value="1"/>
</dbReference>
<evidence type="ECO:0000256" key="6">
    <source>
        <dbReference type="ARBA" id="ARBA00023136"/>
    </source>
</evidence>
<evidence type="ECO:0000313" key="11">
    <source>
        <dbReference type="Proteomes" id="UP001174909"/>
    </source>
</evidence>
<dbReference type="InterPro" id="IPR029020">
    <property type="entry name" value="Ammonium/urea_transptr"/>
</dbReference>
<feature type="transmembrane region" description="Helical" evidence="8">
    <location>
        <begin position="276"/>
        <end position="294"/>
    </location>
</feature>
<comment type="similarity">
    <text evidence="2">Belongs to the ammonia transporter channel (TC 1.A.11.2) family.</text>
</comment>
<evidence type="ECO:0000256" key="7">
    <source>
        <dbReference type="ARBA" id="ARBA00023177"/>
    </source>
</evidence>
<evidence type="ECO:0000256" key="1">
    <source>
        <dbReference type="ARBA" id="ARBA00004141"/>
    </source>
</evidence>
<keyword evidence="7" id="KW-0924">Ammonia transport</keyword>
<dbReference type="GO" id="GO:0008519">
    <property type="term" value="F:ammonium channel activity"/>
    <property type="evidence" value="ECO:0007669"/>
    <property type="project" value="InterPro"/>
</dbReference>
<dbReference type="Pfam" id="PF00909">
    <property type="entry name" value="Ammonium_transp"/>
    <property type="match status" value="1"/>
</dbReference>
<feature type="transmembrane region" description="Helical" evidence="8">
    <location>
        <begin position="86"/>
        <end position="105"/>
    </location>
</feature>
<feature type="transmembrane region" description="Helical" evidence="8">
    <location>
        <begin position="331"/>
        <end position="353"/>
    </location>
</feature>
<keyword evidence="5 8" id="KW-1133">Transmembrane helix</keyword>
<keyword evidence="4 8" id="KW-0812">Transmembrane</keyword>
<evidence type="ECO:0000256" key="2">
    <source>
        <dbReference type="ARBA" id="ARBA00005887"/>
    </source>
</evidence>
<dbReference type="GO" id="GO:0016020">
    <property type="term" value="C:membrane"/>
    <property type="evidence" value="ECO:0007669"/>
    <property type="project" value="UniProtKB-SubCell"/>
</dbReference>
<name>A0AA35WN07_GEOBA</name>
<feature type="transmembrane region" description="Helical" evidence="8">
    <location>
        <begin position="146"/>
        <end position="167"/>
    </location>
</feature>
<dbReference type="AlphaFoldDB" id="A0AA35WN07"/>
<protein>
    <submittedName>
        <fullName evidence="10">Ammonium transporter sll0108</fullName>
    </submittedName>
</protein>
<dbReference type="Gene3D" id="1.10.3430.10">
    <property type="entry name" value="Ammonium transporter AmtB like domains"/>
    <property type="match status" value="1"/>
</dbReference>
<dbReference type="InterPro" id="IPR024041">
    <property type="entry name" value="NH4_transpt_AmtB-like_dom"/>
</dbReference>
<evidence type="ECO:0000259" key="9">
    <source>
        <dbReference type="Pfam" id="PF00909"/>
    </source>
</evidence>
<feature type="transmembrane region" description="Helical" evidence="8">
    <location>
        <begin position="20"/>
        <end position="39"/>
    </location>
</feature>
<feature type="transmembrane region" description="Helical" evidence="8">
    <location>
        <begin position="251"/>
        <end position="270"/>
    </location>
</feature>
<dbReference type="PANTHER" id="PTHR11730">
    <property type="entry name" value="AMMONIUM TRANSPORTER"/>
    <property type="match status" value="1"/>
</dbReference>
<keyword evidence="3" id="KW-0813">Transport</keyword>
<gene>
    <name evidence="10" type="ORF">GBAR_LOCUS15139</name>
</gene>
<evidence type="ECO:0000256" key="3">
    <source>
        <dbReference type="ARBA" id="ARBA00022448"/>
    </source>
</evidence>
<evidence type="ECO:0000256" key="8">
    <source>
        <dbReference type="SAM" id="Phobius"/>
    </source>
</evidence>
<evidence type="ECO:0000256" key="4">
    <source>
        <dbReference type="ARBA" id="ARBA00022692"/>
    </source>
</evidence>
<evidence type="ECO:0000256" key="5">
    <source>
        <dbReference type="ARBA" id="ARBA00022989"/>
    </source>
</evidence>
<feature type="transmembrane region" description="Helical" evidence="8">
    <location>
        <begin position="112"/>
        <end position="134"/>
    </location>
</feature>
<evidence type="ECO:0000313" key="10">
    <source>
        <dbReference type="EMBL" id="CAI8026364.1"/>
    </source>
</evidence>
<keyword evidence="6 8" id="KW-0472">Membrane</keyword>
<reference evidence="10" key="1">
    <citation type="submission" date="2023-03" db="EMBL/GenBank/DDBJ databases">
        <authorList>
            <person name="Steffen K."/>
            <person name="Cardenas P."/>
        </authorList>
    </citation>
    <scope>NUCLEOTIDE SEQUENCE</scope>
</reference>
<dbReference type="Proteomes" id="UP001174909">
    <property type="component" value="Unassembled WGS sequence"/>
</dbReference>
<sequence length="396" mass="41948">MLESGSVRTKNAAMICMKNIGLYSIAALAYFFIGYNLMYTEVNGVIGSLKFLYGPTSSEIALMAGQEGAAADVLKNGAGYAAMSDWFFQMVFVATAASIVSGALAERVKMWSFFLFTLFLTAIIYPVVGAWTWGGGWLTQLGFSDFAGSTIVHSTGGWAALAGLIVVGPRLGKFRRDGTARPTPPSNILVVTLGVFILWFGWIGFNGGSQLGLASVKDAVAMSIVIVNTNLAAASGIIVALALARPVMGRIDLFAILNGAIAGLVSITARPDITEHYWAVIIGAVGGAIVILGLKAMEKVKLDDVVGAVPAHLFAGIWGTLAVSITGGAPIHIQLLGIVSIGATVFAVSFGLWKLMELTIKTRVSYDVERLGQDAAELRMESYPEFVLMPDFEEDD</sequence>
<dbReference type="SUPFAM" id="SSF111352">
    <property type="entry name" value="Ammonium transporter"/>
    <property type="match status" value="1"/>
</dbReference>
<dbReference type="EMBL" id="CASHTH010002209">
    <property type="protein sequence ID" value="CAI8026364.1"/>
    <property type="molecule type" value="Genomic_DNA"/>
</dbReference>
<accession>A0AA35WN07</accession>
<feature type="domain" description="Ammonium transporter AmtB-like" evidence="9">
    <location>
        <begin position="1"/>
        <end position="383"/>
    </location>
</feature>
<proteinExistence type="inferred from homology"/>